<sequence>MAGPFDTVKGINTTTKEKWMIGVRITDMWIVTNMNNHQHLEMVLTDSKGDKIQGIIVKDDIAKWGSILIEQKTYVMQNFKVLKNDLQFKLCDHPCKMIIHGGSVICEHPFPNIPRTKVEFKTFAEILTGKMSEPNDSYAEVDTPPGDPIDAIVQSTYPNLVSQYNNEQFLQSRAILTSTDEVVDQINDYVLKLIPGEERVIYSANRSEVNDVQAFDAIPPEFLQSLKTSDLPNHKLTLKVGTPIMLLRDFDPAAGFYNGTRLIVTWLGKFVLQAKSISGKNIGELILIPRIDMSPSQSQWPFKLIRRQFPIVFSYAMTINKSQGHSFDTVGLYLPKPRFSNGQLCATFTRVKNKQGLETLIRDNEKKEMSSTANLGGLQRGFLNL</sequence>
<keyword evidence="5" id="KW-1185">Reference proteome</keyword>
<dbReference type="EMBL" id="CM001217">
    <property type="protein sequence ID" value="AES62036.1"/>
    <property type="molecule type" value="Genomic_DNA"/>
</dbReference>
<dbReference type="PANTHER" id="PTHR23274">
    <property type="entry name" value="DNA HELICASE-RELATED"/>
    <property type="match status" value="1"/>
</dbReference>
<keyword evidence="3" id="KW-0547">Nucleotide-binding</keyword>
<protein>
    <submittedName>
        <fullName evidence="3">PIF1-like helicase</fullName>
    </submittedName>
</protein>
<dbReference type="Proteomes" id="UP000002051">
    <property type="component" value="Unassembled WGS sequence"/>
</dbReference>
<dbReference type="Pfam" id="PF02721">
    <property type="entry name" value="DUF223"/>
    <property type="match status" value="1"/>
</dbReference>
<dbReference type="CDD" id="cd04480">
    <property type="entry name" value="RPA1_DBD_A_like"/>
    <property type="match status" value="1"/>
</dbReference>
<dbReference type="HOGENOM" id="CLU_718379_0_0_1"/>
<dbReference type="InterPro" id="IPR003871">
    <property type="entry name" value="RFA1B/D_OB_1st"/>
</dbReference>
<evidence type="ECO:0000313" key="5">
    <source>
        <dbReference type="Proteomes" id="UP000002051"/>
    </source>
</evidence>
<keyword evidence="3" id="KW-0347">Helicase</keyword>
<dbReference type="Gene3D" id="2.40.50.140">
    <property type="entry name" value="Nucleic acid-binding proteins"/>
    <property type="match status" value="1"/>
</dbReference>
<organism evidence="3 5">
    <name type="scientific">Medicago truncatula</name>
    <name type="common">Barrel medic</name>
    <name type="synonym">Medicago tribuloides</name>
    <dbReference type="NCBI Taxonomy" id="3880"/>
    <lineage>
        <taxon>Eukaryota</taxon>
        <taxon>Viridiplantae</taxon>
        <taxon>Streptophyta</taxon>
        <taxon>Embryophyta</taxon>
        <taxon>Tracheophyta</taxon>
        <taxon>Spermatophyta</taxon>
        <taxon>Magnoliopsida</taxon>
        <taxon>eudicotyledons</taxon>
        <taxon>Gunneridae</taxon>
        <taxon>Pentapetalae</taxon>
        <taxon>rosids</taxon>
        <taxon>fabids</taxon>
        <taxon>Fabales</taxon>
        <taxon>Fabaceae</taxon>
        <taxon>Papilionoideae</taxon>
        <taxon>50 kb inversion clade</taxon>
        <taxon>NPAAA clade</taxon>
        <taxon>Hologalegina</taxon>
        <taxon>IRL clade</taxon>
        <taxon>Trifolieae</taxon>
        <taxon>Medicago</taxon>
    </lineage>
</organism>
<keyword evidence="3" id="KW-0067">ATP-binding</keyword>
<feature type="domain" description="Replication protein A 70 kDa DNA-binding subunit B/D first OB fold" evidence="1">
    <location>
        <begin position="14"/>
        <end position="97"/>
    </location>
</feature>
<reference evidence="3 5" key="2">
    <citation type="journal article" date="2014" name="BMC Genomics">
        <title>An improved genome release (version Mt4.0) for the model legume Medicago truncatula.</title>
        <authorList>
            <person name="Tang H."/>
            <person name="Krishnakumar V."/>
            <person name="Bidwell S."/>
            <person name="Rosen B."/>
            <person name="Chan A."/>
            <person name="Zhou S."/>
            <person name="Gentzbittel L."/>
            <person name="Childs K.L."/>
            <person name="Yandell M."/>
            <person name="Gundlach H."/>
            <person name="Mayer K.F."/>
            <person name="Schwartz D.C."/>
            <person name="Town C.D."/>
        </authorList>
    </citation>
    <scope>GENOME REANNOTATION</scope>
    <source>
        <strain evidence="4 5">cv. Jemalong A17</strain>
    </source>
</reference>
<feature type="domain" description="DNA helicase Pif1-like 2B" evidence="2">
    <location>
        <begin position="221"/>
        <end position="267"/>
    </location>
</feature>
<dbReference type="Pfam" id="PF21530">
    <property type="entry name" value="Pif1_2B_dom"/>
    <property type="match status" value="1"/>
</dbReference>
<dbReference type="InterPro" id="IPR027417">
    <property type="entry name" value="P-loop_NTPase"/>
</dbReference>
<dbReference type="InterPro" id="IPR012340">
    <property type="entry name" value="NA-bd_OB-fold"/>
</dbReference>
<evidence type="ECO:0000259" key="1">
    <source>
        <dbReference type="Pfam" id="PF02721"/>
    </source>
</evidence>
<dbReference type="AlphaFoldDB" id="G7I455"/>
<dbReference type="EnsemblPlants" id="AES62036">
    <property type="protein sequence ID" value="AES62036"/>
    <property type="gene ID" value="MTR_1g092990"/>
</dbReference>
<evidence type="ECO:0000259" key="2">
    <source>
        <dbReference type="Pfam" id="PF21530"/>
    </source>
</evidence>
<gene>
    <name evidence="4" type="primary">11422948</name>
    <name evidence="3" type="ordered locus">MTR_1g092990</name>
</gene>
<dbReference type="InterPro" id="IPR049163">
    <property type="entry name" value="Pif1-like_2B_dom"/>
</dbReference>
<evidence type="ECO:0000313" key="4">
    <source>
        <dbReference type="EnsemblPlants" id="AES62036"/>
    </source>
</evidence>
<dbReference type="SUPFAM" id="SSF50249">
    <property type="entry name" value="Nucleic acid-binding proteins"/>
    <property type="match status" value="1"/>
</dbReference>
<reference evidence="4" key="3">
    <citation type="submission" date="2015-04" db="UniProtKB">
        <authorList>
            <consortium name="EnsemblPlants"/>
        </authorList>
    </citation>
    <scope>IDENTIFICATION</scope>
    <source>
        <strain evidence="4">cv. Jemalong A17</strain>
    </source>
</reference>
<dbReference type="OrthoDB" id="1402958at2759"/>
<accession>G7I455</accession>
<dbReference type="SUPFAM" id="SSF52540">
    <property type="entry name" value="P-loop containing nucleoside triphosphate hydrolases"/>
    <property type="match status" value="1"/>
</dbReference>
<evidence type="ECO:0000313" key="3">
    <source>
        <dbReference type="EMBL" id="AES62036.1"/>
    </source>
</evidence>
<name>G7I455_MEDTR</name>
<dbReference type="PaxDb" id="3880-AES62036"/>
<dbReference type="PANTHER" id="PTHR23274:SF33">
    <property type="entry name" value="ANIMAL RPA1 DOMAIN PROTEIN"/>
    <property type="match status" value="1"/>
</dbReference>
<dbReference type="eggNOG" id="KOG0987">
    <property type="taxonomic scope" value="Eukaryota"/>
</dbReference>
<proteinExistence type="predicted"/>
<reference evidence="3 5" key="1">
    <citation type="journal article" date="2011" name="Nature">
        <title>The Medicago genome provides insight into the evolution of rhizobial symbioses.</title>
        <authorList>
            <person name="Young N.D."/>
            <person name="Debelle F."/>
            <person name="Oldroyd G.E."/>
            <person name="Geurts R."/>
            <person name="Cannon S.B."/>
            <person name="Udvardi M.K."/>
            <person name="Benedito V.A."/>
            <person name="Mayer K.F."/>
            <person name="Gouzy J."/>
            <person name="Schoof H."/>
            <person name="Van de Peer Y."/>
            <person name="Proost S."/>
            <person name="Cook D.R."/>
            <person name="Meyers B.C."/>
            <person name="Spannagl M."/>
            <person name="Cheung F."/>
            <person name="De Mita S."/>
            <person name="Krishnakumar V."/>
            <person name="Gundlach H."/>
            <person name="Zhou S."/>
            <person name="Mudge J."/>
            <person name="Bharti A.K."/>
            <person name="Murray J.D."/>
            <person name="Naoumkina M.A."/>
            <person name="Rosen B."/>
            <person name="Silverstein K.A."/>
            <person name="Tang H."/>
            <person name="Rombauts S."/>
            <person name="Zhao P.X."/>
            <person name="Zhou P."/>
            <person name="Barbe V."/>
            <person name="Bardou P."/>
            <person name="Bechner M."/>
            <person name="Bellec A."/>
            <person name="Berger A."/>
            <person name="Berges H."/>
            <person name="Bidwell S."/>
            <person name="Bisseling T."/>
            <person name="Choisne N."/>
            <person name="Couloux A."/>
            <person name="Denny R."/>
            <person name="Deshpande S."/>
            <person name="Dai X."/>
            <person name="Doyle J.J."/>
            <person name="Dudez A.M."/>
            <person name="Farmer A.D."/>
            <person name="Fouteau S."/>
            <person name="Franken C."/>
            <person name="Gibelin C."/>
            <person name="Gish J."/>
            <person name="Goldstein S."/>
            <person name="Gonzalez A.J."/>
            <person name="Green P.J."/>
            <person name="Hallab A."/>
            <person name="Hartog M."/>
            <person name="Hua A."/>
            <person name="Humphray S.J."/>
            <person name="Jeong D.H."/>
            <person name="Jing Y."/>
            <person name="Jocker A."/>
            <person name="Kenton S.M."/>
            <person name="Kim D.J."/>
            <person name="Klee K."/>
            <person name="Lai H."/>
            <person name="Lang C."/>
            <person name="Lin S."/>
            <person name="Macmil S.L."/>
            <person name="Magdelenat G."/>
            <person name="Matthews L."/>
            <person name="McCorrison J."/>
            <person name="Monaghan E.L."/>
            <person name="Mun J.H."/>
            <person name="Najar F.Z."/>
            <person name="Nicholson C."/>
            <person name="Noirot C."/>
            <person name="O'Bleness M."/>
            <person name="Paule C.R."/>
            <person name="Poulain J."/>
            <person name="Prion F."/>
            <person name="Qin B."/>
            <person name="Qu C."/>
            <person name="Retzel E.F."/>
            <person name="Riddle C."/>
            <person name="Sallet E."/>
            <person name="Samain S."/>
            <person name="Samson N."/>
            <person name="Sanders I."/>
            <person name="Saurat O."/>
            <person name="Scarpelli C."/>
            <person name="Schiex T."/>
            <person name="Segurens B."/>
            <person name="Severin A.J."/>
            <person name="Sherrier D.J."/>
            <person name="Shi R."/>
            <person name="Sims S."/>
            <person name="Singer S.R."/>
            <person name="Sinharoy S."/>
            <person name="Sterck L."/>
            <person name="Viollet A."/>
            <person name="Wang B.B."/>
            <person name="Wang K."/>
            <person name="Wang M."/>
            <person name="Wang X."/>
            <person name="Warfsmann J."/>
            <person name="Weissenbach J."/>
            <person name="White D.D."/>
            <person name="White J.D."/>
            <person name="Wiley G.B."/>
            <person name="Wincker P."/>
            <person name="Xing Y."/>
            <person name="Yang L."/>
            <person name="Yao Z."/>
            <person name="Ying F."/>
            <person name="Zhai J."/>
            <person name="Zhou L."/>
            <person name="Zuber A."/>
            <person name="Denarie J."/>
            <person name="Dixon R.A."/>
            <person name="May G.D."/>
            <person name="Schwartz D.C."/>
            <person name="Rogers J."/>
            <person name="Quetier F."/>
            <person name="Town C.D."/>
            <person name="Roe B.A."/>
        </authorList>
    </citation>
    <scope>NUCLEOTIDE SEQUENCE [LARGE SCALE GENOMIC DNA]</scope>
    <source>
        <strain evidence="3">A17</strain>
        <strain evidence="4 5">cv. Jemalong A17</strain>
    </source>
</reference>
<dbReference type="GO" id="GO:0004386">
    <property type="term" value="F:helicase activity"/>
    <property type="evidence" value="ECO:0007669"/>
    <property type="project" value="UniProtKB-KW"/>
</dbReference>
<dbReference type="STRING" id="3880.G7I455"/>
<keyword evidence="3" id="KW-0378">Hydrolase</keyword>